<keyword evidence="3" id="KW-1185">Reference proteome</keyword>
<reference evidence="2 3" key="1">
    <citation type="submission" date="2021-06" db="EMBL/GenBank/DDBJ databases">
        <title>Caerostris extrusa draft genome.</title>
        <authorList>
            <person name="Kono N."/>
            <person name="Arakawa K."/>
        </authorList>
    </citation>
    <scope>NUCLEOTIDE SEQUENCE [LARGE SCALE GENOMIC DNA]</scope>
</reference>
<protein>
    <submittedName>
        <fullName evidence="2">Uncharacterized protein</fullName>
    </submittedName>
</protein>
<feature type="region of interest" description="Disordered" evidence="1">
    <location>
        <begin position="191"/>
        <end position="241"/>
    </location>
</feature>
<evidence type="ECO:0000313" key="2">
    <source>
        <dbReference type="EMBL" id="GIZ04904.1"/>
    </source>
</evidence>
<comment type="caution">
    <text evidence="2">The sequence shown here is derived from an EMBL/GenBank/DDBJ whole genome shotgun (WGS) entry which is preliminary data.</text>
</comment>
<feature type="compositionally biased region" description="Acidic residues" evidence="1">
    <location>
        <begin position="191"/>
        <end position="201"/>
    </location>
</feature>
<dbReference type="AlphaFoldDB" id="A0AAV4YEV9"/>
<accession>A0AAV4YEV9</accession>
<dbReference type="EMBL" id="BPLR01019165">
    <property type="protein sequence ID" value="GIZ04904.1"/>
    <property type="molecule type" value="Genomic_DNA"/>
</dbReference>
<gene>
    <name evidence="2" type="primary">pgam5_0</name>
    <name evidence="2" type="ORF">CEXT_757581</name>
</gene>
<dbReference type="Proteomes" id="UP001054945">
    <property type="component" value="Unassembled WGS sequence"/>
</dbReference>
<proteinExistence type="predicted"/>
<sequence length="241" mass="27480">MGVRFSGKPVTLSPLLDDYDEWDNKRNLLSCEEANYRIALNVDGLLFVEVKVVCDEKRLRVQMKHDNRPLRKDREYAWNRDCTYGYKVPSTISVHKLGAYWTDDQFLITQLRNAGSASSEDWKSFRLIPISIIDVLRPGIDVDFLTQHMKTLVMKINEISYYVDTATVIPQEKDFLSLLTSTKLKSFEDDEMSFSVDEDKEESSSLEGSIEKDSDSKQSGTSEGKSKPAKSSSKPKRGAKE</sequence>
<organism evidence="2 3">
    <name type="scientific">Caerostris extrusa</name>
    <name type="common">Bark spider</name>
    <name type="synonym">Caerostris bankana</name>
    <dbReference type="NCBI Taxonomy" id="172846"/>
    <lineage>
        <taxon>Eukaryota</taxon>
        <taxon>Metazoa</taxon>
        <taxon>Ecdysozoa</taxon>
        <taxon>Arthropoda</taxon>
        <taxon>Chelicerata</taxon>
        <taxon>Arachnida</taxon>
        <taxon>Araneae</taxon>
        <taxon>Araneomorphae</taxon>
        <taxon>Entelegynae</taxon>
        <taxon>Araneoidea</taxon>
        <taxon>Araneidae</taxon>
        <taxon>Caerostris</taxon>
    </lineage>
</organism>
<name>A0AAV4YEV9_CAEEX</name>
<evidence type="ECO:0000313" key="3">
    <source>
        <dbReference type="Proteomes" id="UP001054945"/>
    </source>
</evidence>
<evidence type="ECO:0000256" key="1">
    <source>
        <dbReference type="SAM" id="MobiDB-lite"/>
    </source>
</evidence>